<sequence length="33" mass="3963">MMFKKFKPFLLIAAVIAFKVARVMNEFDWWNLG</sequence>
<evidence type="ECO:0000313" key="1">
    <source>
        <dbReference type="EMBL" id="MDV5977487.1"/>
    </source>
</evidence>
<name>A0AAE4Q8X6_STRCB</name>
<dbReference type="NCBIfam" id="NF038244">
    <property type="entry name" value="pheromon_TrpTrp"/>
    <property type="match status" value="1"/>
</dbReference>
<reference evidence="1" key="1">
    <citation type="submission" date="2021-04" db="EMBL/GenBank/DDBJ databases">
        <title>Draft genomes of 20 S. canis strains.</title>
        <authorList>
            <person name="Pagnossin D."/>
            <person name="Weir W."/>
            <person name="Smith A."/>
            <person name="Ure R."/>
            <person name="Oravcova K."/>
        </authorList>
    </citation>
    <scope>NUCLEOTIDE SEQUENCE</scope>
    <source>
        <strain evidence="1">284</strain>
    </source>
</reference>
<accession>A0AAE4Q8X6</accession>
<dbReference type="RefSeq" id="WP_201281440.1">
    <property type="nucleotide sequence ID" value="NZ_BEWZ01000016.1"/>
</dbReference>
<protein>
    <submittedName>
        <fullName evidence="1">Quorum-sensing system DWW-type pheromone</fullName>
    </submittedName>
</protein>
<dbReference type="Proteomes" id="UP001186118">
    <property type="component" value="Unassembled WGS sequence"/>
</dbReference>
<dbReference type="AlphaFoldDB" id="A0AAE4Q8X6"/>
<dbReference type="GeneID" id="93876855"/>
<evidence type="ECO:0000313" key="2">
    <source>
        <dbReference type="Proteomes" id="UP001186118"/>
    </source>
</evidence>
<organism evidence="1 2">
    <name type="scientific">Streptococcus canis</name>
    <dbReference type="NCBI Taxonomy" id="1329"/>
    <lineage>
        <taxon>Bacteria</taxon>
        <taxon>Bacillati</taxon>
        <taxon>Bacillota</taxon>
        <taxon>Bacilli</taxon>
        <taxon>Lactobacillales</taxon>
        <taxon>Streptococcaceae</taxon>
        <taxon>Streptococcus</taxon>
    </lineage>
</organism>
<proteinExistence type="predicted"/>
<gene>
    <name evidence="1" type="ORF">KB584_08485</name>
</gene>
<comment type="caution">
    <text evidence="1">The sequence shown here is derived from an EMBL/GenBank/DDBJ whole genome shotgun (WGS) entry which is preliminary data.</text>
</comment>
<dbReference type="EMBL" id="JAGQEX010000017">
    <property type="protein sequence ID" value="MDV5977487.1"/>
    <property type="molecule type" value="Genomic_DNA"/>
</dbReference>